<keyword evidence="9" id="KW-0256">Endoplasmic reticulum</keyword>
<keyword evidence="19" id="KW-1185">Reference proteome</keyword>
<evidence type="ECO:0000256" key="17">
    <source>
        <dbReference type="SAM" id="Phobius"/>
    </source>
</evidence>
<evidence type="ECO:0000256" key="6">
    <source>
        <dbReference type="ARBA" id="ARBA00022679"/>
    </source>
</evidence>
<dbReference type="GO" id="GO:0005741">
    <property type="term" value="C:mitochondrial outer membrane"/>
    <property type="evidence" value="ECO:0007669"/>
    <property type="project" value="UniProtKB-SubCell"/>
</dbReference>
<dbReference type="AlphaFoldDB" id="A0A1W0A7L5"/>
<keyword evidence="13 17" id="KW-0472">Membrane</keyword>
<proteinExistence type="inferred from homology"/>
<dbReference type="PANTHER" id="PTHR10689">
    <property type="entry name" value="MICROSOMAL GLUTATHIONE S-TRANSFERASE 1"/>
    <property type="match status" value="1"/>
</dbReference>
<evidence type="ECO:0000256" key="14">
    <source>
        <dbReference type="ARBA" id="ARBA00038540"/>
    </source>
</evidence>
<dbReference type="InterPro" id="IPR001129">
    <property type="entry name" value="Membr-assoc_MAPEG"/>
</dbReference>
<dbReference type="InterPro" id="IPR040162">
    <property type="entry name" value="MGST1-like"/>
</dbReference>
<keyword evidence="6" id="KW-0808">Transferase</keyword>
<dbReference type="Pfam" id="PF01124">
    <property type="entry name" value="MAPEG"/>
    <property type="match status" value="1"/>
</dbReference>
<accession>A0A1W0A7L5</accession>
<comment type="similarity">
    <text evidence="4">Belongs to the MAPEG family.</text>
</comment>
<reference evidence="18 19" key="1">
    <citation type="journal article" date="2014" name="Genome Biol. Evol.">
        <title>The secreted proteins of Achlya hypogyna and Thraustotheca clavata identify the ancestral oomycete secretome and reveal gene acquisitions by horizontal gene transfer.</title>
        <authorList>
            <person name="Misner I."/>
            <person name="Blouin N."/>
            <person name="Leonard G."/>
            <person name="Richards T.A."/>
            <person name="Lane C.E."/>
        </authorList>
    </citation>
    <scope>NUCLEOTIDE SEQUENCE [LARGE SCALE GENOMIC DNA]</scope>
    <source>
        <strain evidence="18 19">ATCC 34112</strain>
    </source>
</reference>
<comment type="catalytic activity">
    <reaction evidence="16">
        <text>RX + glutathione = an S-substituted glutathione + a halide anion + H(+)</text>
        <dbReference type="Rhea" id="RHEA:16437"/>
        <dbReference type="ChEBI" id="CHEBI:15378"/>
        <dbReference type="ChEBI" id="CHEBI:16042"/>
        <dbReference type="ChEBI" id="CHEBI:17792"/>
        <dbReference type="ChEBI" id="CHEBI:57925"/>
        <dbReference type="ChEBI" id="CHEBI:90779"/>
        <dbReference type="EC" id="2.5.1.18"/>
    </reaction>
    <physiologicalReaction direction="left-to-right" evidence="16">
        <dbReference type="Rhea" id="RHEA:16438"/>
    </physiologicalReaction>
</comment>
<comment type="function">
    <text evidence="1">Conjugation of reduced glutathione to a wide number of exogenous and endogenous hydrophobic electrophiles.</text>
</comment>
<organism evidence="18 19">
    <name type="scientific">Thraustotheca clavata</name>
    <dbReference type="NCBI Taxonomy" id="74557"/>
    <lineage>
        <taxon>Eukaryota</taxon>
        <taxon>Sar</taxon>
        <taxon>Stramenopiles</taxon>
        <taxon>Oomycota</taxon>
        <taxon>Saprolegniomycetes</taxon>
        <taxon>Saprolegniales</taxon>
        <taxon>Achlyaceae</taxon>
        <taxon>Thraustotheca</taxon>
    </lineage>
</organism>
<sequence length="173" mass="18779">MFRSSLDKSRSLEEVMISTAGTTQVLMICTAVLYFKYLAVLVVQGGKKFNAGTRAPEDMAASSAIPQQSFGLAPANADSEEYKKAKAEEIRWQRIVGNDMENLPFGVLLAWFSVLAGGNTSVTSAAYIIFTVVRVIHTLSFAYGIFWPRTTAWSIGILAVITMTINGIVGSIN</sequence>
<comment type="subcellular location">
    <subcellularLocation>
        <location evidence="3">Endoplasmic reticulum membrane</location>
        <topology evidence="3">Multi-pass membrane protein</topology>
    </subcellularLocation>
    <subcellularLocation>
        <location evidence="2">Mitochondrion outer membrane</location>
    </subcellularLocation>
</comment>
<dbReference type="Proteomes" id="UP000243217">
    <property type="component" value="Unassembled WGS sequence"/>
</dbReference>
<comment type="subunit">
    <text evidence="14">Homotrimer; The trimer binds only one molecule of glutathione.</text>
</comment>
<evidence type="ECO:0000256" key="2">
    <source>
        <dbReference type="ARBA" id="ARBA00004294"/>
    </source>
</evidence>
<evidence type="ECO:0000256" key="3">
    <source>
        <dbReference type="ARBA" id="ARBA00004477"/>
    </source>
</evidence>
<comment type="caution">
    <text evidence="18">The sequence shown here is derived from an EMBL/GenBank/DDBJ whole genome shotgun (WGS) entry which is preliminary data.</text>
</comment>
<evidence type="ECO:0000313" key="18">
    <source>
        <dbReference type="EMBL" id="OQS06161.1"/>
    </source>
</evidence>
<dbReference type="Gene3D" id="1.20.120.550">
    <property type="entry name" value="Membrane associated eicosanoid/glutathione metabolism-like domain"/>
    <property type="match status" value="1"/>
</dbReference>
<evidence type="ECO:0000256" key="8">
    <source>
        <dbReference type="ARBA" id="ARBA00022787"/>
    </source>
</evidence>
<feature type="transmembrane region" description="Helical" evidence="17">
    <location>
        <begin position="12"/>
        <end position="35"/>
    </location>
</feature>
<name>A0A1W0A7L5_9STRA</name>
<evidence type="ECO:0000256" key="9">
    <source>
        <dbReference type="ARBA" id="ARBA00022824"/>
    </source>
</evidence>
<evidence type="ECO:0000256" key="4">
    <source>
        <dbReference type="ARBA" id="ARBA00010459"/>
    </source>
</evidence>
<keyword evidence="8" id="KW-1000">Mitochondrion outer membrane</keyword>
<protein>
    <recommendedName>
        <fullName evidence="15">Microsomal glutathione S-transferase 1</fullName>
        <ecNumber evidence="5">2.5.1.18</ecNumber>
    </recommendedName>
</protein>
<dbReference type="GO" id="GO:0005789">
    <property type="term" value="C:endoplasmic reticulum membrane"/>
    <property type="evidence" value="ECO:0007669"/>
    <property type="project" value="UniProtKB-SubCell"/>
</dbReference>
<evidence type="ECO:0000256" key="13">
    <source>
        <dbReference type="ARBA" id="ARBA00023136"/>
    </source>
</evidence>
<keyword evidence="10 17" id="KW-1133">Transmembrane helix</keyword>
<dbReference type="OrthoDB" id="193139at2759"/>
<keyword evidence="12" id="KW-0496">Mitochondrion</keyword>
<dbReference type="EC" id="2.5.1.18" evidence="5"/>
<gene>
    <name evidence="18" type="ORF">THRCLA_01782</name>
</gene>
<feature type="transmembrane region" description="Helical" evidence="17">
    <location>
        <begin position="152"/>
        <end position="172"/>
    </location>
</feature>
<dbReference type="InterPro" id="IPR023352">
    <property type="entry name" value="MAPEG-like_dom_sf"/>
</dbReference>
<evidence type="ECO:0000256" key="16">
    <source>
        <dbReference type="ARBA" id="ARBA00049385"/>
    </source>
</evidence>
<evidence type="ECO:0000256" key="10">
    <source>
        <dbReference type="ARBA" id="ARBA00022989"/>
    </source>
</evidence>
<evidence type="ECO:0000256" key="1">
    <source>
        <dbReference type="ARBA" id="ARBA00003701"/>
    </source>
</evidence>
<keyword evidence="7 17" id="KW-0812">Transmembrane</keyword>
<dbReference type="EMBL" id="JNBS01000369">
    <property type="protein sequence ID" value="OQS06161.1"/>
    <property type="molecule type" value="Genomic_DNA"/>
</dbReference>
<dbReference type="GO" id="GO:0004364">
    <property type="term" value="F:glutathione transferase activity"/>
    <property type="evidence" value="ECO:0007669"/>
    <property type="project" value="UniProtKB-EC"/>
</dbReference>
<dbReference type="PANTHER" id="PTHR10689:SF6">
    <property type="entry name" value="MICROSOMAL GLUTATHIONE S-TRANSFERASE 1"/>
    <property type="match status" value="1"/>
</dbReference>
<evidence type="ECO:0000256" key="11">
    <source>
        <dbReference type="ARBA" id="ARBA00022990"/>
    </source>
</evidence>
<keyword evidence="11" id="KW-0007">Acetylation</keyword>
<evidence type="ECO:0000313" key="19">
    <source>
        <dbReference type="Proteomes" id="UP000243217"/>
    </source>
</evidence>
<evidence type="ECO:0000256" key="7">
    <source>
        <dbReference type="ARBA" id="ARBA00022692"/>
    </source>
</evidence>
<evidence type="ECO:0000256" key="12">
    <source>
        <dbReference type="ARBA" id="ARBA00023128"/>
    </source>
</evidence>
<evidence type="ECO:0000256" key="15">
    <source>
        <dbReference type="ARBA" id="ARBA00039397"/>
    </source>
</evidence>
<dbReference type="SUPFAM" id="SSF161084">
    <property type="entry name" value="MAPEG domain-like"/>
    <property type="match status" value="1"/>
</dbReference>
<evidence type="ECO:0000256" key="5">
    <source>
        <dbReference type="ARBA" id="ARBA00012452"/>
    </source>
</evidence>